<dbReference type="GO" id="GO:0005886">
    <property type="term" value="C:plasma membrane"/>
    <property type="evidence" value="ECO:0007669"/>
    <property type="project" value="UniProtKB-SubCell"/>
</dbReference>
<comment type="subcellular location">
    <subcellularLocation>
        <location evidence="1">Cell membrane</location>
        <topology evidence="1">Multi-pass membrane protein</topology>
    </subcellularLocation>
</comment>
<evidence type="ECO:0000313" key="8">
    <source>
        <dbReference type="EMBL" id="GMA28826.1"/>
    </source>
</evidence>
<feature type="transmembrane region" description="Helical" evidence="6">
    <location>
        <begin position="97"/>
        <end position="118"/>
    </location>
</feature>
<dbReference type="Proteomes" id="UP001157160">
    <property type="component" value="Unassembled WGS sequence"/>
</dbReference>
<evidence type="ECO:0000256" key="2">
    <source>
        <dbReference type="ARBA" id="ARBA00022475"/>
    </source>
</evidence>
<sequence length="304" mass="32494">MTPLVLGVFAVFAGVAVALLLGPASCSAREAASLAEWRRQATERADAVVRSRNAGFVEKLDLAGWKQSAGSVVLGAVLAAAAAAVLGLIMALASPSVLSWTLVLLLPAAALLVGRVLLDRRIEQRRTAFAEQLEGTLQLVASGLRAGHSLQRALVAVSQDSSSPTAEEFARVVNEHRLGRDIGDAMLATAERMRSEDLTWTAQAFAIHREVGGNLSEVLDHIADTIRERQQIRRQVTTLSSEGRMSAVVLMVLPVAVAVILTVISPGYLSTFFTSPIGLLMLLVSLVLFLVGGLWLRSIVRIRF</sequence>
<proteinExistence type="predicted"/>
<dbReference type="InterPro" id="IPR042094">
    <property type="entry name" value="T2SS_GspF_sf"/>
</dbReference>
<feature type="transmembrane region" description="Helical" evidence="6">
    <location>
        <begin position="275"/>
        <end position="296"/>
    </location>
</feature>
<keyword evidence="9" id="KW-1185">Reference proteome</keyword>
<dbReference type="PANTHER" id="PTHR35007">
    <property type="entry name" value="INTEGRAL MEMBRANE PROTEIN-RELATED"/>
    <property type="match status" value="1"/>
</dbReference>
<organism evidence="8 9">
    <name type="scientific">Arenivirga flava</name>
    <dbReference type="NCBI Taxonomy" id="1930060"/>
    <lineage>
        <taxon>Bacteria</taxon>
        <taxon>Bacillati</taxon>
        <taxon>Actinomycetota</taxon>
        <taxon>Actinomycetes</taxon>
        <taxon>Micrococcales</taxon>
        <taxon>Microbacteriaceae</taxon>
        <taxon>Arenivirga</taxon>
    </lineage>
</organism>
<evidence type="ECO:0000256" key="1">
    <source>
        <dbReference type="ARBA" id="ARBA00004651"/>
    </source>
</evidence>
<evidence type="ECO:0000256" key="6">
    <source>
        <dbReference type="SAM" id="Phobius"/>
    </source>
</evidence>
<dbReference type="Gene3D" id="1.20.81.30">
    <property type="entry name" value="Type II secretion system (T2SS), domain F"/>
    <property type="match status" value="1"/>
</dbReference>
<gene>
    <name evidence="8" type="ORF">GCM10025874_20790</name>
</gene>
<reference evidence="8 9" key="1">
    <citation type="journal article" date="2014" name="Int. J. Syst. Evol. Microbiol.">
        <title>Complete genome sequence of Corynebacterium casei LMG S-19264T (=DSM 44701T), isolated from a smear-ripened cheese.</title>
        <authorList>
            <consortium name="US DOE Joint Genome Institute (JGI-PGF)"/>
            <person name="Walter F."/>
            <person name="Albersmeier A."/>
            <person name="Kalinowski J."/>
            <person name="Ruckert C."/>
        </authorList>
    </citation>
    <scope>NUCLEOTIDE SEQUENCE [LARGE SCALE GENOMIC DNA]</scope>
    <source>
        <strain evidence="8 9">NBRC 112289</strain>
    </source>
</reference>
<evidence type="ECO:0000259" key="7">
    <source>
        <dbReference type="Pfam" id="PF00482"/>
    </source>
</evidence>
<feature type="transmembrane region" description="Helical" evidence="6">
    <location>
        <begin position="247"/>
        <end position="269"/>
    </location>
</feature>
<keyword evidence="3 6" id="KW-0812">Transmembrane</keyword>
<name>A0AA37UK97_9MICO</name>
<dbReference type="Pfam" id="PF00482">
    <property type="entry name" value="T2SSF"/>
    <property type="match status" value="1"/>
</dbReference>
<dbReference type="PANTHER" id="PTHR35007:SF1">
    <property type="entry name" value="PILUS ASSEMBLY PROTEIN"/>
    <property type="match status" value="1"/>
</dbReference>
<comment type="caution">
    <text evidence="8">The sequence shown here is derived from an EMBL/GenBank/DDBJ whole genome shotgun (WGS) entry which is preliminary data.</text>
</comment>
<feature type="transmembrane region" description="Helical" evidence="6">
    <location>
        <begin position="6"/>
        <end position="24"/>
    </location>
</feature>
<evidence type="ECO:0000256" key="4">
    <source>
        <dbReference type="ARBA" id="ARBA00022989"/>
    </source>
</evidence>
<keyword evidence="4 6" id="KW-1133">Transmembrane helix</keyword>
<feature type="domain" description="Type II secretion system protein GspF" evidence="7">
    <location>
        <begin position="137"/>
        <end position="261"/>
    </location>
</feature>
<evidence type="ECO:0000256" key="5">
    <source>
        <dbReference type="ARBA" id="ARBA00023136"/>
    </source>
</evidence>
<dbReference type="RefSeq" id="WP_284232374.1">
    <property type="nucleotide sequence ID" value="NZ_BSUL01000001.1"/>
</dbReference>
<feature type="transmembrane region" description="Helical" evidence="6">
    <location>
        <begin position="69"/>
        <end position="91"/>
    </location>
</feature>
<keyword evidence="2" id="KW-1003">Cell membrane</keyword>
<dbReference type="InterPro" id="IPR018076">
    <property type="entry name" value="T2SS_GspF_dom"/>
</dbReference>
<evidence type="ECO:0000256" key="3">
    <source>
        <dbReference type="ARBA" id="ARBA00022692"/>
    </source>
</evidence>
<evidence type="ECO:0000313" key="9">
    <source>
        <dbReference type="Proteomes" id="UP001157160"/>
    </source>
</evidence>
<dbReference type="AlphaFoldDB" id="A0AA37UK97"/>
<dbReference type="EMBL" id="BSUL01000001">
    <property type="protein sequence ID" value="GMA28826.1"/>
    <property type="molecule type" value="Genomic_DNA"/>
</dbReference>
<protein>
    <recommendedName>
        <fullName evidence="7">Type II secretion system protein GspF domain-containing protein</fullName>
    </recommendedName>
</protein>
<accession>A0AA37UK97</accession>
<keyword evidence="5 6" id="KW-0472">Membrane</keyword>